<evidence type="ECO:0000313" key="3">
    <source>
        <dbReference type="Proteomes" id="UP001215280"/>
    </source>
</evidence>
<feature type="compositionally biased region" description="Basic and acidic residues" evidence="1">
    <location>
        <begin position="1"/>
        <end position="19"/>
    </location>
</feature>
<feature type="region of interest" description="Disordered" evidence="1">
    <location>
        <begin position="1"/>
        <end position="28"/>
    </location>
</feature>
<keyword evidence="3" id="KW-1185">Reference proteome</keyword>
<sequence length="108" mass="12541">MKRTAEEDVEEKNPVERQKSAPKTRPWKKRTLKVASGVVLWWQSRVEYLYYVAVQPWPKAQMQNLKYHWRIVGVAKHKPKPHKPVPPNSNSAKRGKPFGQATRLTLAA</sequence>
<evidence type="ECO:0000256" key="1">
    <source>
        <dbReference type="SAM" id="MobiDB-lite"/>
    </source>
</evidence>
<feature type="region of interest" description="Disordered" evidence="1">
    <location>
        <begin position="77"/>
        <end position="108"/>
    </location>
</feature>
<name>A0AAD7P2M2_9AGAR</name>
<evidence type="ECO:0000313" key="2">
    <source>
        <dbReference type="EMBL" id="KAJ7785039.1"/>
    </source>
</evidence>
<comment type="caution">
    <text evidence="2">The sequence shown here is derived from an EMBL/GenBank/DDBJ whole genome shotgun (WGS) entry which is preliminary data.</text>
</comment>
<accession>A0AAD7P2M2</accession>
<dbReference type="EMBL" id="JARJLG010000001">
    <property type="protein sequence ID" value="KAJ7785039.1"/>
    <property type="molecule type" value="Genomic_DNA"/>
</dbReference>
<dbReference type="AlphaFoldDB" id="A0AAD7P2M2"/>
<gene>
    <name evidence="2" type="ORF">DFH07DRAFT_763656</name>
</gene>
<organism evidence="2 3">
    <name type="scientific">Mycena maculata</name>
    <dbReference type="NCBI Taxonomy" id="230809"/>
    <lineage>
        <taxon>Eukaryota</taxon>
        <taxon>Fungi</taxon>
        <taxon>Dikarya</taxon>
        <taxon>Basidiomycota</taxon>
        <taxon>Agaricomycotina</taxon>
        <taxon>Agaricomycetes</taxon>
        <taxon>Agaricomycetidae</taxon>
        <taxon>Agaricales</taxon>
        <taxon>Marasmiineae</taxon>
        <taxon>Mycenaceae</taxon>
        <taxon>Mycena</taxon>
    </lineage>
</organism>
<reference evidence="2" key="1">
    <citation type="submission" date="2023-03" db="EMBL/GenBank/DDBJ databases">
        <title>Massive genome expansion in bonnet fungi (Mycena s.s.) driven by repeated elements and novel gene families across ecological guilds.</title>
        <authorList>
            <consortium name="Lawrence Berkeley National Laboratory"/>
            <person name="Harder C.B."/>
            <person name="Miyauchi S."/>
            <person name="Viragh M."/>
            <person name="Kuo A."/>
            <person name="Thoen E."/>
            <person name="Andreopoulos B."/>
            <person name="Lu D."/>
            <person name="Skrede I."/>
            <person name="Drula E."/>
            <person name="Henrissat B."/>
            <person name="Morin E."/>
            <person name="Kohler A."/>
            <person name="Barry K."/>
            <person name="LaButti K."/>
            <person name="Morin E."/>
            <person name="Salamov A."/>
            <person name="Lipzen A."/>
            <person name="Mereny Z."/>
            <person name="Hegedus B."/>
            <person name="Baldrian P."/>
            <person name="Stursova M."/>
            <person name="Weitz H."/>
            <person name="Taylor A."/>
            <person name="Grigoriev I.V."/>
            <person name="Nagy L.G."/>
            <person name="Martin F."/>
            <person name="Kauserud H."/>
        </authorList>
    </citation>
    <scope>NUCLEOTIDE SEQUENCE</scope>
    <source>
        <strain evidence="2">CBHHK188m</strain>
    </source>
</reference>
<dbReference type="Proteomes" id="UP001215280">
    <property type="component" value="Unassembled WGS sequence"/>
</dbReference>
<protein>
    <submittedName>
        <fullName evidence="2">Uncharacterized protein</fullName>
    </submittedName>
</protein>
<proteinExistence type="predicted"/>